<sequence length="206" mass="23309">MHIPGLPDHIALDCIARVPHCFLPGLRLIYQHWRDLVTARSFRHHRERICSTEHLIFIIQVLGGTATFIAATPSISALVLLSRHVLQHEIPGRSTQIPNRHGQTFHGKWDISGIPSRTPNYSAHRSHDPSPMQGRGYQKQERHGQTVTYEVRDWLRKVVAINENFTGFELNLHVGPSLHLPANTFEPCGEHQLLLRSSVLGKLGDT</sequence>
<comment type="caution">
    <text evidence="2">The sequence shown here is derived from an EMBL/GenBank/DDBJ whole genome shotgun (WGS) entry which is preliminary data.</text>
</comment>
<dbReference type="EMBL" id="JANQDX010000004">
    <property type="protein sequence ID" value="KAL0926041.1"/>
    <property type="molecule type" value="Genomic_DNA"/>
</dbReference>
<proteinExistence type="predicted"/>
<accession>A0ABD0VMM0</accession>
<dbReference type="PANTHER" id="PTHR46407:SF21">
    <property type="entry name" value="F-BOX_KELCH-REPEAT PROTEIN SKIP20"/>
    <property type="match status" value="1"/>
</dbReference>
<gene>
    <name evidence="2" type="ORF">M5K25_004422</name>
</gene>
<evidence type="ECO:0000313" key="3">
    <source>
        <dbReference type="Proteomes" id="UP001552299"/>
    </source>
</evidence>
<dbReference type="AlphaFoldDB" id="A0ABD0VMM0"/>
<dbReference type="PANTHER" id="PTHR46407">
    <property type="entry name" value="OS02G0208700 PROTEIN"/>
    <property type="match status" value="1"/>
</dbReference>
<dbReference type="Proteomes" id="UP001552299">
    <property type="component" value="Unassembled WGS sequence"/>
</dbReference>
<evidence type="ECO:0000256" key="1">
    <source>
        <dbReference type="SAM" id="MobiDB-lite"/>
    </source>
</evidence>
<protein>
    <submittedName>
        <fullName evidence="2">Uncharacterized protein</fullName>
    </submittedName>
</protein>
<evidence type="ECO:0000313" key="2">
    <source>
        <dbReference type="EMBL" id="KAL0926041.1"/>
    </source>
</evidence>
<reference evidence="2 3" key="1">
    <citation type="journal article" date="2024" name="Plant Biotechnol. J.">
        <title>Dendrobium thyrsiflorum genome and its molecular insights into genes involved in important horticultural traits.</title>
        <authorList>
            <person name="Chen B."/>
            <person name="Wang J.Y."/>
            <person name="Zheng P.J."/>
            <person name="Li K.L."/>
            <person name="Liang Y.M."/>
            <person name="Chen X.F."/>
            <person name="Zhang C."/>
            <person name="Zhao X."/>
            <person name="He X."/>
            <person name="Zhang G.Q."/>
            <person name="Liu Z.J."/>
            <person name="Xu Q."/>
        </authorList>
    </citation>
    <scope>NUCLEOTIDE SEQUENCE [LARGE SCALE GENOMIC DNA]</scope>
    <source>
        <strain evidence="2">GZMU011</strain>
    </source>
</reference>
<keyword evidence="3" id="KW-1185">Reference proteome</keyword>
<dbReference type="InterPro" id="IPR044595">
    <property type="entry name" value="KMD1-4"/>
</dbReference>
<organism evidence="2 3">
    <name type="scientific">Dendrobium thyrsiflorum</name>
    <name type="common">Pinecone-like raceme dendrobium</name>
    <name type="synonym">Orchid</name>
    <dbReference type="NCBI Taxonomy" id="117978"/>
    <lineage>
        <taxon>Eukaryota</taxon>
        <taxon>Viridiplantae</taxon>
        <taxon>Streptophyta</taxon>
        <taxon>Embryophyta</taxon>
        <taxon>Tracheophyta</taxon>
        <taxon>Spermatophyta</taxon>
        <taxon>Magnoliopsida</taxon>
        <taxon>Liliopsida</taxon>
        <taxon>Asparagales</taxon>
        <taxon>Orchidaceae</taxon>
        <taxon>Epidendroideae</taxon>
        <taxon>Malaxideae</taxon>
        <taxon>Dendrobiinae</taxon>
        <taxon>Dendrobium</taxon>
    </lineage>
</organism>
<name>A0ABD0VMM0_DENTH</name>
<feature type="region of interest" description="Disordered" evidence="1">
    <location>
        <begin position="120"/>
        <end position="143"/>
    </location>
</feature>